<dbReference type="GO" id="GO:0016020">
    <property type="term" value="C:membrane"/>
    <property type="evidence" value="ECO:0007669"/>
    <property type="project" value="UniProtKB-SubCell"/>
</dbReference>
<evidence type="ECO:0000256" key="1">
    <source>
        <dbReference type="ARBA" id="ARBA00004141"/>
    </source>
</evidence>
<dbReference type="InterPro" id="IPR037185">
    <property type="entry name" value="EmrE-like"/>
</dbReference>
<keyword evidence="3 5" id="KW-1133">Transmembrane helix</keyword>
<feature type="transmembrane region" description="Helical" evidence="5">
    <location>
        <begin position="58"/>
        <end position="77"/>
    </location>
</feature>
<feature type="transmembrane region" description="Helical" evidence="5">
    <location>
        <begin position="28"/>
        <end position="51"/>
    </location>
</feature>
<feature type="transmembrane region" description="Helical" evidence="5">
    <location>
        <begin position="83"/>
        <end position="99"/>
    </location>
</feature>
<protein>
    <submittedName>
        <fullName evidence="7">Triose-phosphate transporter family-domain-containing protein</fullName>
    </submittedName>
</protein>
<evidence type="ECO:0000256" key="3">
    <source>
        <dbReference type="ARBA" id="ARBA00022989"/>
    </source>
</evidence>
<dbReference type="InterPro" id="IPR050186">
    <property type="entry name" value="TPT_transporter"/>
</dbReference>
<evidence type="ECO:0000313" key="7">
    <source>
        <dbReference type="EMBL" id="RKP27536.1"/>
    </source>
</evidence>
<dbReference type="OrthoDB" id="1588579at2759"/>
<accession>A0A4P9Z4U5</accession>
<evidence type="ECO:0000256" key="2">
    <source>
        <dbReference type="ARBA" id="ARBA00022692"/>
    </source>
</evidence>
<dbReference type="EMBL" id="KZ989190">
    <property type="protein sequence ID" value="RKP27536.1"/>
    <property type="molecule type" value="Genomic_DNA"/>
</dbReference>
<comment type="subcellular location">
    <subcellularLocation>
        <location evidence="1">Membrane</location>
        <topology evidence="1">Multi-pass membrane protein</topology>
    </subcellularLocation>
</comment>
<keyword evidence="4 5" id="KW-0472">Membrane</keyword>
<name>A0A4P9Z4U5_9FUNG</name>
<dbReference type="SUPFAM" id="SSF103481">
    <property type="entry name" value="Multidrug resistance efflux transporter EmrE"/>
    <property type="match status" value="1"/>
</dbReference>
<keyword evidence="2 5" id="KW-0812">Transmembrane</keyword>
<dbReference type="PANTHER" id="PTHR11132">
    <property type="entry name" value="SOLUTE CARRIER FAMILY 35"/>
    <property type="match status" value="1"/>
</dbReference>
<evidence type="ECO:0000256" key="5">
    <source>
        <dbReference type="SAM" id="Phobius"/>
    </source>
</evidence>
<dbReference type="InterPro" id="IPR004853">
    <property type="entry name" value="Sugar_P_trans_dom"/>
</dbReference>
<gene>
    <name evidence="7" type="ORF">SYNPS1DRAFT_20956</name>
</gene>
<feature type="non-terminal residue" evidence="7">
    <location>
        <position position="1"/>
    </location>
</feature>
<proteinExistence type="predicted"/>
<dbReference type="Pfam" id="PF03151">
    <property type="entry name" value="TPT"/>
    <property type="match status" value="1"/>
</dbReference>
<dbReference type="Proteomes" id="UP000278143">
    <property type="component" value="Unassembled WGS sequence"/>
</dbReference>
<evidence type="ECO:0000313" key="8">
    <source>
        <dbReference type="Proteomes" id="UP000278143"/>
    </source>
</evidence>
<keyword evidence="8" id="KW-1185">Reference proteome</keyword>
<evidence type="ECO:0000256" key="4">
    <source>
        <dbReference type="ARBA" id="ARBA00023136"/>
    </source>
</evidence>
<sequence>GAQLLFGHGEIGGRPYPAFNDDASVYLIGYYFFLNATAHFCQALLAINVLATCTAVSYSIASLMKRVVVITIALLWFQQPVSGVQAFGILLTFYGLWLYDRAKSDVKATERQADNVYSASGGLMLLPWSIKQV</sequence>
<evidence type="ECO:0000259" key="6">
    <source>
        <dbReference type="Pfam" id="PF03151"/>
    </source>
</evidence>
<feature type="domain" description="Sugar phosphate transporter" evidence="6">
    <location>
        <begin position="31"/>
        <end position="99"/>
    </location>
</feature>
<reference evidence="8" key="1">
    <citation type="journal article" date="2018" name="Nat. Microbiol.">
        <title>Leveraging single-cell genomics to expand the fungal tree of life.</title>
        <authorList>
            <person name="Ahrendt S.R."/>
            <person name="Quandt C.A."/>
            <person name="Ciobanu D."/>
            <person name="Clum A."/>
            <person name="Salamov A."/>
            <person name="Andreopoulos B."/>
            <person name="Cheng J.F."/>
            <person name="Woyke T."/>
            <person name="Pelin A."/>
            <person name="Henrissat B."/>
            <person name="Reynolds N.K."/>
            <person name="Benny G.L."/>
            <person name="Smith M.E."/>
            <person name="James T.Y."/>
            <person name="Grigoriev I.V."/>
        </authorList>
    </citation>
    <scope>NUCLEOTIDE SEQUENCE [LARGE SCALE GENOMIC DNA]</scope>
    <source>
        <strain evidence="8">Benny S71-1</strain>
    </source>
</reference>
<dbReference type="AlphaFoldDB" id="A0A4P9Z4U5"/>
<organism evidence="7 8">
    <name type="scientific">Syncephalis pseudoplumigaleata</name>
    <dbReference type="NCBI Taxonomy" id="1712513"/>
    <lineage>
        <taxon>Eukaryota</taxon>
        <taxon>Fungi</taxon>
        <taxon>Fungi incertae sedis</taxon>
        <taxon>Zoopagomycota</taxon>
        <taxon>Zoopagomycotina</taxon>
        <taxon>Zoopagomycetes</taxon>
        <taxon>Zoopagales</taxon>
        <taxon>Piptocephalidaceae</taxon>
        <taxon>Syncephalis</taxon>
    </lineage>
</organism>